<reference evidence="2" key="1">
    <citation type="journal article" date="2014" name="Science">
        <title>Ancient hybridizations among the ancestral genomes of bread wheat.</title>
        <authorList>
            <consortium name="International Wheat Genome Sequencing Consortium,"/>
            <person name="Marcussen T."/>
            <person name="Sandve S.R."/>
            <person name="Heier L."/>
            <person name="Spannagl M."/>
            <person name="Pfeifer M."/>
            <person name="Jakobsen K.S."/>
            <person name="Wulff B.B."/>
            <person name="Steuernagel B."/>
            <person name="Mayer K.F."/>
            <person name="Olsen O.A."/>
        </authorList>
    </citation>
    <scope>NUCLEOTIDE SEQUENCE [LARGE SCALE GENOMIC DNA]</scope>
    <source>
        <strain evidence="2">cv. AL8/78</strain>
    </source>
</reference>
<dbReference type="EnsemblPlants" id="AET7Gv20912800.5">
    <property type="protein sequence ID" value="AET7Gv20912800.5"/>
    <property type="gene ID" value="AET7Gv20912800"/>
</dbReference>
<dbReference type="AlphaFoldDB" id="A0A453SEE6"/>
<sequence>MQISQQSRCIYGITTIAGGKSSRGGHVGGPSDDAKFATDFEVHYIASRCSLLVIDRGNQAIREIQLNLDDRVYQYEAGFPIGMYCAIIICPEGSFH</sequence>
<accession>A0A453SEE6</accession>
<dbReference type="EnsemblPlants" id="AET7Gv20912800.1">
    <property type="protein sequence ID" value="AET7Gv20912800.1"/>
    <property type="gene ID" value="AET7Gv20912800"/>
</dbReference>
<dbReference type="Gramene" id="AET7Gv20912800.6">
    <property type="protein sequence ID" value="AET7Gv20912800.6"/>
    <property type="gene ID" value="AET7Gv20912800"/>
</dbReference>
<reference evidence="1" key="3">
    <citation type="journal article" date="2017" name="Nature">
        <title>Genome sequence of the progenitor of the wheat D genome Aegilops tauschii.</title>
        <authorList>
            <person name="Luo M.C."/>
            <person name="Gu Y.Q."/>
            <person name="Puiu D."/>
            <person name="Wang H."/>
            <person name="Twardziok S.O."/>
            <person name="Deal K.R."/>
            <person name="Huo N."/>
            <person name="Zhu T."/>
            <person name="Wang L."/>
            <person name="Wang Y."/>
            <person name="McGuire P.E."/>
            <person name="Liu S."/>
            <person name="Long H."/>
            <person name="Ramasamy R.K."/>
            <person name="Rodriguez J.C."/>
            <person name="Van S.L."/>
            <person name="Yuan L."/>
            <person name="Wang Z."/>
            <person name="Xia Z."/>
            <person name="Xiao L."/>
            <person name="Anderson O.D."/>
            <person name="Ouyang S."/>
            <person name="Liang Y."/>
            <person name="Zimin A.V."/>
            <person name="Pertea G."/>
            <person name="Qi P."/>
            <person name="Bennetzen J.L."/>
            <person name="Dai X."/>
            <person name="Dawson M.W."/>
            <person name="Muller H.G."/>
            <person name="Kugler K."/>
            <person name="Rivarola-Duarte L."/>
            <person name="Spannagl M."/>
            <person name="Mayer K.F.X."/>
            <person name="Lu F.H."/>
            <person name="Bevan M.W."/>
            <person name="Leroy P."/>
            <person name="Li P."/>
            <person name="You F.M."/>
            <person name="Sun Q."/>
            <person name="Liu Z."/>
            <person name="Lyons E."/>
            <person name="Wicker T."/>
            <person name="Salzberg S.L."/>
            <person name="Devos K.M."/>
            <person name="Dvorak J."/>
        </authorList>
    </citation>
    <scope>NUCLEOTIDE SEQUENCE [LARGE SCALE GENOMIC DNA]</scope>
    <source>
        <strain evidence="1">cv. AL8/78</strain>
    </source>
</reference>
<evidence type="ECO:0000313" key="1">
    <source>
        <dbReference type="EnsemblPlants" id="AET7Gv20912800.6"/>
    </source>
</evidence>
<keyword evidence="2" id="KW-1185">Reference proteome</keyword>
<reference evidence="2" key="2">
    <citation type="journal article" date="2017" name="Nat. Plants">
        <title>The Aegilops tauschii genome reveals multiple impacts of transposons.</title>
        <authorList>
            <person name="Zhao G."/>
            <person name="Zou C."/>
            <person name="Li K."/>
            <person name="Wang K."/>
            <person name="Li T."/>
            <person name="Gao L."/>
            <person name="Zhang X."/>
            <person name="Wang H."/>
            <person name="Yang Z."/>
            <person name="Liu X."/>
            <person name="Jiang W."/>
            <person name="Mao L."/>
            <person name="Kong X."/>
            <person name="Jiao Y."/>
            <person name="Jia J."/>
        </authorList>
    </citation>
    <scope>NUCLEOTIDE SEQUENCE [LARGE SCALE GENOMIC DNA]</scope>
    <source>
        <strain evidence="2">cv. AL8/78</strain>
    </source>
</reference>
<dbReference type="Gene3D" id="2.120.10.30">
    <property type="entry name" value="TolB, C-terminal domain"/>
    <property type="match status" value="1"/>
</dbReference>
<protein>
    <submittedName>
        <fullName evidence="1">Uncharacterized protein</fullName>
    </submittedName>
</protein>
<name>A0A453SEE6_AEGTS</name>
<reference evidence="1" key="4">
    <citation type="submission" date="2019-03" db="UniProtKB">
        <authorList>
            <consortium name="EnsemblPlants"/>
        </authorList>
    </citation>
    <scope>IDENTIFICATION</scope>
</reference>
<reference evidence="1" key="5">
    <citation type="journal article" date="2021" name="G3 (Bethesda)">
        <title>Aegilops tauschii genome assembly Aet v5.0 features greater sequence contiguity and improved annotation.</title>
        <authorList>
            <person name="Wang L."/>
            <person name="Zhu T."/>
            <person name="Rodriguez J.C."/>
            <person name="Deal K.R."/>
            <person name="Dubcovsky J."/>
            <person name="McGuire P.E."/>
            <person name="Lux T."/>
            <person name="Spannagl M."/>
            <person name="Mayer K.F.X."/>
            <person name="Baldrich P."/>
            <person name="Meyers B.C."/>
            <person name="Huo N."/>
            <person name="Gu Y.Q."/>
            <person name="Zhou H."/>
            <person name="Devos K.M."/>
            <person name="Bennetzen J.L."/>
            <person name="Unver T."/>
            <person name="Budak H."/>
            <person name="Gulick P.J."/>
            <person name="Galiba G."/>
            <person name="Kalapos B."/>
            <person name="Nelson D.R."/>
            <person name="Li P."/>
            <person name="You F.M."/>
            <person name="Luo M.C."/>
            <person name="Dvorak J."/>
        </authorList>
    </citation>
    <scope>NUCLEOTIDE SEQUENCE [LARGE SCALE GENOMIC DNA]</scope>
    <source>
        <strain evidence="1">cv. AL8/78</strain>
    </source>
</reference>
<proteinExistence type="predicted"/>
<dbReference type="Gramene" id="AET7Gv20912800.5">
    <property type="protein sequence ID" value="AET7Gv20912800.5"/>
    <property type="gene ID" value="AET7Gv20912800"/>
</dbReference>
<evidence type="ECO:0000313" key="2">
    <source>
        <dbReference type="Proteomes" id="UP000015105"/>
    </source>
</evidence>
<dbReference type="Proteomes" id="UP000015105">
    <property type="component" value="Chromosome 7D"/>
</dbReference>
<dbReference type="InterPro" id="IPR011042">
    <property type="entry name" value="6-blade_b-propeller_TolB-like"/>
</dbReference>
<dbReference type="Gramene" id="AET7Gv20912800.4">
    <property type="protein sequence ID" value="AET7Gv20912800.4"/>
    <property type="gene ID" value="AET7Gv20912800"/>
</dbReference>
<dbReference type="EnsemblPlants" id="AET7Gv20912800.6">
    <property type="protein sequence ID" value="AET7Gv20912800.6"/>
    <property type="gene ID" value="AET7Gv20912800"/>
</dbReference>
<dbReference type="PANTHER" id="PTHR13833:SF78">
    <property type="entry name" value="POTASSIUM TRANSPORTER"/>
    <property type="match status" value="1"/>
</dbReference>
<dbReference type="EnsemblPlants" id="AET7Gv20912800.4">
    <property type="protein sequence ID" value="AET7Gv20912800.4"/>
    <property type="gene ID" value="AET7Gv20912800"/>
</dbReference>
<dbReference type="PANTHER" id="PTHR13833">
    <property type="match status" value="1"/>
</dbReference>
<dbReference type="Gramene" id="AET7Gv20912800.1">
    <property type="protein sequence ID" value="AET7Gv20912800.1"/>
    <property type="gene ID" value="AET7Gv20912800"/>
</dbReference>
<organism evidence="1 2">
    <name type="scientific">Aegilops tauschii subsp. strangulata</name>
    <name type="common">Goatgrass</name>
    <dbReference type="NCBI Taxonomy" id="200361"/>
    <lineage>
        <taxon>Eukaryota</taxon>
        <taxon>Viridiplantae</taxon>
        <taxon>Streptophyta</taxon>
        <taxon>Embryophyta</taxon>
        <taxon>Tracheophyta</taxon>
        <taxon>Spermatophyta</taxon>
        <taxon>Magnoliopsida</taxon>
        <taxon>Liliopsida</taxon>
        <taxon>Poales</taxon>
        <taxon>Poaceae</taxon>
        <taxon>BOP clade</taxon>
        <taxon>Pooideae</taxon>
        <taxon>Triticodae</taxon>
        <taxon>Triticeae</taxon>
        <taxon>Triticinae</taxon>
        <taxon>Aegilops</taxon>
    </lineage>
</organism>